<reference evidence="2" key="1">
    <citation type="submission" date="2016-06" db="EMBL/GenBank/DDBJ databases">
        <title>Parallel loss of symbiosis genes in relatives of nitrogen-fixing non-legume Parasponia.</title>
        <authorList>
            <person name="Van Velzen R."/>
            <person name="Holmer R."/>
            <person name="Bu F."/>
            <person name="Rutten L."/>
            <person name="Van Zeijl A."/>
            <person name="Liu W."/>
            <person name="Santuari L."/>
            <person name="Cao Q."/>
            <person name="Sharma T."/>
            <person name="Shen D."/>
            <person name="Roswanjaya Y."/>
            <person name="Wardhani T."/>
            <person name="Kalhor M.S."/>
            <person name="Jansen J."/>
            <person name="Van den Hoogen J."/>
            <person name="Gungor B."/>
            <person name="Hartog M."/>
            <person name="Hontelez J."/>
            <person name="Verver J."/>
            <person name="Yang W.-C."/>
            <person name="Schijlen E."/>
            <person name="Repin R."/>
            <person name="Schilthuizen M."/>
            <person name="Schranz E."/>
            <person name="Heidstra R."/>
            <person name="Miyata K."/>
            <person name="Fedorova E."/>
            <person name="Kohlen W."/>
            <person name="Bisseling T."/>
            <person name="Smit S."/>
            <person name="Geurts R."/>
        </authorList>
    </citation>
    <scope>NUCLEOTIDE SEQUENCE [LARGE SCALE GENOMIC DNA]</scope>
    <source>
        <strain evidence="2">cv. WU1-14</strain>
    </source>
</reference>
<comment type="caution">
    <text evidence="1">The sequence shown here is derived from an EMBL/GenBank/DDBJ whole genome shotgun (WGS) entry which is preliminary data.</text>
</comment>
<proteinExistence type="predicted"/>
<name>A0A2P5AVX7_PARAD</name>
<sequence length="119" mass="13673">MPPSHLAGVVPISRLTRHWCTNNQPYHRDRKRHTRSLCLPAAVSSEIEALGHLRSPHPTSASPTSQYQTSLARLLETNAFGKFLDNYQKNCWSFVNILEDGDVKGNYGMNWFKEGNWRY</sequence>
<dbReference type="EMBL" id="JXTB01000433">
    <property type="protein sequence ID" value="PON40699.1"/>
    <property type="molecule type" value="Genomic_DNA"/>
</dbReference>
<evidence type="ECO:0000313" key="1">
    <source>
        <dbReference type="EMBL" id="PON40699.1"/>
    </source>
</evidence>
<keyword evidence="2" id="KW-1185">Reference proteome</keyword>
<accession>A0A2P5AVX7</accession>
<dbReference type="Proteomes" id="UP000237105">
    <property type="component" value="Unassembled WGS sequence"/>
</dbReference>
<organism evidence="1 2">
    <name type="scientific">Parasponia andersonii</name>
    <name type="common">Sponia andersonii</name>
    <dbReference type="NCBI Taxonomy" id="3476"/>
    <lineage>
        <taxon>Eukaryota</taxon>
        <taxon>Viridiplantae</taxon>
        <taxon>Streptophyta</taxon>
        <taxon>Embryophyta</taxon>
        <taxon>Tracheophyta</taxon>
        <taxon>Spermatophyta</taxon>
        <taxon>Magnoliopsida</taxon>
        <taxon>eudicotyledons</taxon>
        <taxon>Gunneridae</taxon>
        <taxon>Pentapetalae</taxon>
        <taxon>rosids</taxon>
        <taxon>fabids</taxon>
        <taxon>Rosales</taxon>
        <taxon>Cannabaceae</taxon>
        <taxon>Parasponia</taxon>
    </lineage>
</organism>
<protein>
    <submittedName>
        <fullName evidence="1">Uncharacterized protein</fullName>
    </submittedName>
</protein>
<dbReference type="AlphaFoldDB" id="A0A2P5AVX7"/>
<gene>
    <name evidence="1" type="ORF">PanWU01x14_294920</name>
</gene>
<evidence type="ECO:0000313" key="2">
    <source>
        <dbReference type="Proteomes" id="UP000237105"/>
    </source>
</evidence>